<organism evidence="5 6">
    <name type="scientific">Kutzneria viridogrisea</name>
    <dbReference type="NCBI Taxonomy" id="47990"/>
    <lineage>
        <taxon>Bacteria</taxon>
        <taxon>Bacillati</taxon>
        <taxon>Actinomycetota</taxon>
        <taxon>Actinomycetes</taxon>
        <taxon>Pseudonocardiales</taxon>
        <taxon>Pseudonocardiaceae</taxon>
        <taxon>Kutzneria</taxon>
    </lineage>
</organism>
<dbReference type="PROSITE" id="PS51762">
    <property type="entry name" value="GH16_2"/>
    <property type="match status" value="1"/>
</dbReference>
<comment type="caution">
    <text evidence="5">The sequence shown here is derived from an EMBL/GenBank/DDBJ whole genome shotgun (WGS) entry which is preliminary data.</text>
</comment>
<evidence type="ECO:0000313" key="6">
    <source>
        <dbReference type="Proteomes" id="UP000517916"/>
    </source>
</evidence>
<dbReference type="RefSeq" id="WP_030107999.1">
    <property type="nucleotide sequence ID" value="NZ_BAAABQ010000096.1"/>
</dbReference>
<accession>A0ABR6BDX3</accession>
<dbReference type="Pfam" id="PF00722">
    <property type="entry name" value="Glyco_hydro_16"/>
    <property type="match status" value="1"/>
</dbReference>
<feature type="chain" id="PRO_5047287386" evidence="2">
    <location>
        <begin position="27"/>
        <end position="269"/>
    </location>
</feature>
<keyword evidence="6" id="KW-1185">Reference proteome</keyword>
<dbReference type="PANTHER" id="PTHR10963:SF55">
    <property type="entry name" value="GLYCOSIDE HYDROLASE FAMILY 16 PROTEIN"/>
    <property type="match status" value="1"/>
</dbReference>
<keyword evidence="2" id="KW-0732">Signal</keyword>
<gene>
    <name evidence="5" type="ORF">BC739_002277</name>
</gene>
<dbReference type="Proteomes" id="UP000517916">
    <property type="component" value="Unassembled WGS sequence"/>
</dbReference>
<protein>
    <submittedName>
        <fullName evidence="5">Beta-glucanase (GH16 family)</fullName>
    </submittedName>
</protein>
<evidence type="ECO:0000313" key="5">
    <source>
        <dbReference type="EMBL" id="MBA8925078.1"/>
    </source>
</evidence>
<feature type="signal peptide" evidence="2">
    <location>
        <begin position="1"/>
        <end position="26"/>
    </location>
</feature>
<dbReference type="EMBL" id="JACJID010000002">
    <property type="protein sequence ID" value="MBA8925078.1"/>
    <property type="molecule type" value="Genomic_DNA"/>
</dbReference>
<feature type="domain" description="Ig-like" evidence="3">
    <location>
        <begin position="1"/>
        <end position="98"/>
    </location>
</feature>
<name>A0ABR6BDX3_9PSEU</name>
<sequence length="269" mass="28914">MRTPLLSRALACAAVVLLCGAGLADAAPSAPKLSWSDEFSGAAGSAPNPAKWNYDTGGGGWGNQELEYYTNSRNNSFLDGAGHLVIQARKDDAAKYHCWYGTCQYTSARLLTSGKFSQTYGRFEARVQVPGGQGVWPAFWALGANIGSVGWPACGEIDAMENIGREPNQVHGSLHGPNGYNTSSTYTLGSPVSAGFHTFAADWYPDHIAFSVDGHVYNTQQRPASGWVFDKPFFLLLNLAIGGNWPGSPNGATHFPAKMLVDYVRVYTH</sequence>
<dbReference type="PROSITE" id="PS50835">
    <property type="entry name" value="IG_LIKE"/>
    <property type="match status" value="1"/>
</dbReference>
<dbReference type="CDD" id="cd08023">
    <property type="entry name" value="GH16_laminarinase_like"/>
    <property type="match status" value="1"/>
</dbReference>
<dbReference type="InterPro" id="IPR007110">
    <property type="entry name" value="Ig-like_dom"/>
</dbReference>
<reference evidence="5 6" key="1">
    <citation type="submission" date="2020-08" db="EMBL/GenBank/DDBJ databases">
        <title>Genomic Encyclopedia of Archaeal and Bacterial Type Strains, Phase II (KMG-II): from individual species to whole genera.</title>
        <authorList>
            <person name="Goeker M."/>
        </authorList>
    </citation>
    <scope>NUCLEOTIDE SEQUENCE [LARGE SCALE GENOMIC DNA]</scope>
    <source>
        <strain evidence="5 6">DSM 43850</strain>
    </source>
</reference>
<feature type="domain" description="GH16" evidence="4">
    <location>
        <begin position="23"/>
        <end position="269"/>
    </location>
</feature>
<evidence type="ECO:0000259" key="4">
    <source>
        <dbReference type="PROSITE" id="PS51762"/>
    </source>
</evidence>
<dbReference type="InterPro" id="IPR050546">
    <property type="entry name" value="Glycosyl_Hydrlase_16"/>
</dbReference>
<dbReference type="SUPFAM" id="SSF49899">
    <property type="entry name" value="Concanavalin A-like lectins/glucanases"/>
    <property type="match status" value="1"/>
</dbReference>
<dbReference type="InterPro" id="IPR000757">
    <property type="entry name" value="Beta-glucanase-like"/>
</dbReference>
<evidence type="ECO:0000259" key="3">
    <source>
        <dbReference type="PROSITE" id="PS50835"/>
    </source>
</evidence>
<evidence type="ECO:0000256" key="2">
    <source>
        <dbReference type="SAM" id="SignalP"/>
    </source>
</evidence>
<evidence type="ECO:0000256" key="1">
    <source>
        <dbReference type="ARBA" id="ARBA00006865"/>
    </source>
</evidence>
<comment type="similarity">
    <text evidence="1">Belongs to the glycosyl hydrolase 16 family.</text>
</comment>
<dbReference type="PANTHER" id="PTHR10963">
    <property type="entry name" value="GLYCOSYL HYDROLASE-RELATED"/>
    <property type="match status" value="1"/>
</dbReference>
<dbReference type="InterPro" id="IPR013320">
    <property type="entry name" value="ConA-like_dom_sf"/>
</dbReference>
<proteinExistence type="inferred from homology"/>
<dbReference type="Gene3D" id="2.60.120.200">
    <property type="match status" value="1"/>
</dbReference>